<dbReference type="Gene3D" id="3.40.50.1820">
    <property type="entry name" value="alpha/beta hydrolase"/>
    <property type="match status" value="1"/>
</dbReference>
<keyword evidence="3" id="KW-1185">Reference proteome</keyword>
<dbReference type="GO" id="GO:0006508">
    <property type="term" value="P:proteolysis"/>
    <property type="evidence" value="ECO:0007669"/>
    <property type="project" value="InterPro"/>
</dbReference>
<dbReference type="InterPro" id="IPR029058">
    <property type="entry name" value="AB_hydrolase_fold"/>
</dbReference>
<dbReference type="GO" id="GO:0008239">
    <property type="term" value="F:dipeptidyl-peptidase activity"/>
    <property type="evidence" value="ECO:0007669"/>
    <property type="project" value="TreeGrafter"/>
</dbReference>
<dbReference type="SUPFAM" id="SSF53474">
    <property type="entry name" value="alpha/beta-Hydrolases"/>
    <property type="match status" value="1"/>
</dbReference>
<gene>
    <name evidence="2" type="ORF">CWD77_10620</name>
</gene>
<sequence>MLSVIFLNQAAQSQGQFTFEDVMKFEDIKSPTISDDGNWVVYGVWPEVGDGEVVVKSVNGRQEFSIERGASPQISSDGKWVGALVQPPYIEAQNADNNGPKQGLALLNTSSGETMEFEEVRSFSFSNDGRWVRINHHQTEEVSKGEFKNSEIGLPVQILNLENNREQMLPFVNEAAMDSTSSYLAYSVVDTSGKGNGLYMLDLKSADGGVQKIAGSENSFYSNLTWDDSESVLAFTESAFDPEFEFYPSDASIQTWTAANGELETHLNPDDVEEGFRLRSNNNLTWTNDGNRLFYGVMDAEMVALDEHKEEADSVTVENLYDIDRIMKDIEGKVWHWDDPQIKTQEKVTWERTKNHLFTAVYHLDSGRSVQLANKEIPDVGPVHHPGKALGSSDLPYQKLRTWDGTYRDYYLVDLQSGEAEQFLEQQRFGASLSPNGQYAAWFDGDDWHLKHTENGSTRNLTADIETPFFDEDNDRPQPSGSYDIAGWTDDDRAVLINDKYDIWQFDTQSGESLKITEGREENRIFRIRDLDPDTETYARNERLLLTMFHDWNKSYGFYEARVGRTGTDQIMEDDKRFNIVALAEDDDAILFTQETYQEYPNLWVAADRRFRNPAKVSNLHEDLLDRFAWGEAELIDWLNMDGDTVQGILIYPGDYDPDKKYPVFIYYYERFSQRLHDFNTPVTNHRPNLAQYASDGYAVFLPDVWFDVPIPGYSATKNLVPGVQKLIEMGVADPDAIGLHGHSWSGYLTAQVVTQTDIFAAAVAGAPVGNMTSAYSGIRWGSGLARQFQYEQTQSRLGVSMWENLAPYIENSPVFFADRINTPIMIQHGDADEAVPWYQSIELYLALRRNGKESVFLHYYDEPHHLRKMANRLDYAIKMKEYMDHYLKGVPAPAWITDGVPYRGE</sequence>
<dbReference type="InterPro" id="IPR001375">
    <property type="entry name" value="Peptidase_S9_cat"/>
</dbReference>
<evidence type="ECO:0000313" key="2">
    <source>
        <dbReference type="EMBL" id="PKD43079.1"/>
    </source>
</evidence>
<proteinExistence type="predicted"/>
<evidence type="ECO:0000259" key="1">
    <source>
        <dbReference type="Pfam" id="PF00326"/>
    </source>
</evidence>
<feature type="domain" description="Peptidase S9 prolyl oligopeptidase catalytic" evidence="1">
    <location>
        <begin position="718"/>
        <end position="889"/>
    </location>
</feature>
<reference evidence="2 3" key="1">
    <citation type="submission" date="2017-11" db="EMBL/GenBank/DDBJ databases">
        <title>Rhodohalobacter 15182 sp. nov., isolated from a salt lake.</title>
        <authorList>
            <person name="Han S."/>
        </authorList>
    </citation>
    <scope>NUCLEOTIDE SEQUENCE [LARGE SCALE GENOMIC DNA]</scope>
    <source>
        <strain evidence="2 3">15182</strain>
    </source>
</reference>
<dbReference type="Pfam" id="PF00326">
    <property type="entry name" value="Peptidase_S9"/>
    <property type="match status" value="1"/>
</dbReference>
<accession>A0A2N0VFX3</accession>
<dbReference type="AlphaFoldDB" id="A0A2N0VFX3"/>
<dbReference type="SUPFAM" id="SSF82171">
    <property type="entry name" value="DPP6 N-terminal domain-like"/>
    <property type="match status" value="2"/>
</dbReference>
<comment type="caution">
    <text evidence="2">The sequence shown here is derived from an EMBL/GenBank/DDBJ whole genome shotgun (WGS) entry which is preliminary data.</text>
</comment>
<dbReference type="InterPro" id="IPR050278">
    <property type="entry name" value="Serine_Prot_S9B/DPPIV"/>
</dbReference>
<organism evidence="2 3">
    <name type="scientific">Rhodohalobacter barkolensis</name>
    <dbReference type="NCBI Taxonomy" id="2053187"/>
    <lineage>
        <taxon>Bacteria</taxon>
        <taxon>Pseudomonadati</taxon>
        <taxon>Balneolota</taxon>
        <taxon>Balneolia</taxon>
        <taxon>Balneolales</taxon>
        <taxon>Balneolaceae</taxon>
        <taxon>Rhodohalobacter</taxon>
    </lineage>
</organism>
<dbReference type="PANTHER" id="PTHR11731:SF193">
    <property type="entry name" value="DIPEPTIDYL PEPTIDASE 9"/>
    <property type="match status" value="1"/>
</dbReference>
<protein>
    <submittedName>
        <fullName evidence="2">S9 family peptidase</fullName>
    </submittedName>
</protein>
<name>A0A2N0VFX3_9BACT</name>
<dbReference type="GO" id="GO:0008236">
    <property type="term" value="F:serine-type peptidase activity"/>
    <property type="evidence" value="ECO:0007669"/>
    <property type="project" value="InterPro"/>
</dbReference>
<evidence type="ECO:0000313" key="3">
    <source>
        <dbReference type="Proteomes" id="UP000233398"/>
    </source>
</evidence>
<dbReference type="Proteomes" id="UP000233398">
    <property type="component" value="Unassembled WGS sequence"/>
</dbReference>
<dbReference type="PANTHER" id="PTHR11731">
    <property type="entry name" value="PROTEASE FAMILY S9B,C DIPEPTIDYL-PEPTIDASE IV-RELATED"/>
    <property type="match status" value="1"/>
</dbReference>
<dbReference type="OrthoDB" id="9812921at2"/>
<dbReference type="EMBL" id="PISP01000003">
    <property type="protein sequence ID" value="PKD43079.1"/>
    <property type="molecule type" value="Genomic_DNA"/>
</dbReference>